<proteinExistence type="predicted"/>
<sequence length="62" mass="7112">MEKRITTLEVLVDQNTKSIDRLDRSVAELRTDVDRKFMWMIGIQLTGLAAMMTAIARLAKVF</sequence>
<accession>A0A953N6X8</accession>
<keyword evidence="1" id="KW-0812">Transmembrane</keyword>
<dbReference type="EMBL" id="JAHXRI010000006">
    <property type="protein sequence ID" value="MBZ1350036.1"/>
    <property type="molecule type" value="Genomic_DNA"/>
</dbReference>
<gene>
    <name evidence="2" type="ORF">KZZ10_05215</name>
</gene>
<keyword evidence="3" id="KW-1185">Reference proteome</keyword>
<dbReference type="AlphaFoldDB" id="A0A953N6X8"/>
<keyword evidence="1" id="KW-1133">Transmembrane helix</keyword>
<comment type="caution">
    <text evidence="2">The sequence shown here is derived from an EMBL/GenBank/DDBJ whole genome shotgun (WGS) entry which is preliminary data.</text>
</comment>
<dbReference type="RefSeq" id="WP_259660435.1">
    <property type="nucleotide sequence ID" value="NZ_JAHXRI010000006.1"/>
</dbReference>
<reference evidence="2" key="1">
    <citation type="submission" date="2021-07" db="EMBL/GenBank/DDBJ databases">
        <title>New genus and species of the family Alcaligenaceae.</title>
        <authorList>
            <person name="Hahn M.W."/>
        </authorList>
    </citation>
    <scope>NUCLEOTIDE SEQUENCE</scope>
    <source>
        <strain evidence="2">LF4-65</strain>
    </source>
</reference>
<evidence type="ECO:0000313" key="2">
    <source>
        <dbReference type="EMBL" id="MBZ1350036.1"/>
    </source>
</evidence>
<evidence type="ECO:0000256" key="1">
    <source>
        <dbReference type="SAM" id="Phobius"/>
    </source>
</evidence>
<organism evidence="2 3">
    <name type="scientific">Zwartia hollandica</name>
    <dbReference type="NCBI Taxonomy" id="324606"/>
    <lineage>
        <taxon>Bacteria</taxon>
        <taxon>Pseudomonadati</taxon>
        <taxon>Pseudomonadota</taxon>
        <taxon>Betaproteobacteria</taxon>
        <taxon>Burkholderiales</taxon>
        <taxon>Alcaligenaceae</taxon>
        <taxon>Zwartia</taxon>
    </lineage>
</organism>
<protein>
    <submittedName>
        <fullName evidence="2">Uncharacterized protein</fullName>
    </submittedName>
</protein>
<keyword evidence="1" id="KW-0472">Membrane</keyword>
<dbReference type="Proteomes" id="UP000739565">
    <property type="component" value="Unassembled WGS sequence"/>
</dbReference>
<name>A0A953N6X8_9BURK</name>
<feature type="transmembrane region" description="Helical" evidence="1">
    <location>
        <begin position="37"/>
        <end position="59"/>
    </location>
</feature>
<evidence type="ECO:0000313" key="3">
    <source>
        <dbReference type="Proteomes" id="UP000739565"/>
    </source>
</evidence>